<protein>
    <submittedName>
        <fullName evidence="2">Uncharacterized protein</fullName>
    </submittedName>
</protein>
<evidence type="ECO:0000313" key="2">
    <source>
        <dbReference type="EnsemblMetazoa" id="CLYHEMP025907.2"/>
    </source>
</evidence>
<evidence type="ECO:0000313" key="3">
    <source>
        <dbReference type="Proteomes" id="UP000594262"/>
    </source>
</evidence>
<proteinExistence type="predicted"/>
<sequence>MIHINTSSPLKPNKTKSQFNTETQAPQTQSPKQGQKYPQNNLSSHNITKASTKLAQNYENRTKTNQKGPLESELSEISKLRNKLLSSSTNRTNFLTKNISRPTLSNQTTNAPILNPKTSHLNLNTSTRGWIESQTPLQRKCEEIDTRRNKIGNTGKIDIGVALLSDVSLLQTIKRKLQRKMAR</sequence>
<dbReference type="EnsemblMetazoa" id="CLYHEMT025907.2">
    <property type="protein sequence ID" value="CLYHEMP025907.2"/>
    <property type="gene ID" value="CLYHEMG025907"/>
</dbReference>
<keyword evidence="3" id="KW-1185">Reference proteome</keyword>
<dbReference type="Proteomes" id="UP000594262">
    <property type="component" value="Unplaced"/>
</dbReference>
<feature type="region of interest" description="Disordered" evidence="1">
    <location>
        <begin position="1"/>
        <end position="48"/>
    </location>
</feature>
<dbReference type="AlphaFoldDB" id="A0A7M5XMC5"/>
<reference evidence="2" key="1">
    <citation type="submission" date="2021-01" db="UniProtKB">
        <authorList>
            <consortium name="EnsemblMetazoa"/>
        </authorList>
    </citation>
    <scope>IDENTIFICATION</scope>
</reference>
<organism evidence="2 3">
    <name type="scientific">Clytia hemisphaerica</name>
    <dbReference type="NCBI Taxonomy" id="252671"/>
    <lineage>
        <taxon>Eukaryota</taxon>
        <taxon>Metazoa</taxon>
        <taxon>Cnidaria</taxon>
        <taxon>Hydrozoa</taxon>
        <taxon>Hydroidolina</taxon>
        <taxon>Leptothecata</taxon>
        <taxon>Obeliida</taxon>
        <taxon>Clytiidae</taxon>
        <taxon>Clytia</taxon>
    </lineage>
</organism>
<dbReference type="EnsemblMetazoa" id="CLYHEMT025907.1">
    <property type="protein sequence ID" value="CLYHEMP025907.1"/>
    <property type="gene ID" value="CLYHEMG025907"/>
</dbReference>
<accession>A0A7M5XMC5</accession>
<evidence type="ECO:0000256" key="1">
    <source>
        <dbReference type="SAM" id="MobiDB-lite"/>
    </source>
</evidence>
<name>A0A7M5XMC5_9CNID</name>